<accession>A0A6I2FCN0</accession>
<dbReference type="Gene3D" id="3.90.550.10">
    <property type="entry name" value="Spore Coat Polysaccharide Biosynthesis Protein SpsA, Chain A"/>
    <property type="match status" value="1"/>
</dbReference>
<dbReference type="Proteomes" id="UP000431080">
    <property type="component" value="Unassembled WGS sequence"/>
</dbReference>
<comment type="caution">
    <text evidence="2">The sequence shown here is derived from an EMBL/GenBank/DDBJ whole genome shotgun (WGS) entry which is preliminary data.</text>
</comment>
<dbReference type="CDD" id="cd00761">
    <property type="entry name" value="Glyco_tranf_GTA_type"/>
    <property type="match status" value="1"/>
</dbReference>
<evidence type="ECO:0000259" key="1">
    <source>
        <dbReference type="Pfam" id="PF00535"/>
    </source>
</evidence>
<proteinExistence type="predicted"/>
<sequence length="270" mass="30369">MSDRSISVVIPTYNRETTLERAIRSVLSQQHPVLEVIVVDDGSTDGSVQLVQRLAEQDGRVRLILADHRGAAAARNRGVAEANGSLIAFQDSDDEWTPDFLAELFPRVGDRNDIVAFASHRVHYRDGTIDVVPAERVDDVARRLLTHSIISTQTALIPRRLLQSHPFDEHLARFQDWSLWLSMISTGGVQFVHRPVIGAEIYRLGDSISEGSTRIRSQSLRRILRTNRALFLRHPKALGRLLVRAYLRPGVTSKHTAPSRPRSESRKEPV</sequence>
<organism evidence="2 3">
    <name type="scientific">Agromyces agglutinans</name>
    <dbReference type="NCBI Taxonomy" id="2662258"/>
    <lineage>
        <taxon>Bacteria</taxon>
        <taxon>Bacillati</taxon>
        <taxon>Actinomycetota</taxon>
        <taxon>Actinomycetes</taxon>
        <taxon>Micrococcales</taxon>
        <taxon>Microbacteriaceae</taxon>
        <taxon>Agromyces</taxon>
    </lineage>
</organism>
<dbReference type="InterPro" id="IPR029044">
    <property type="entry name" value="Nucleotide-diphossugar_trans"/>
</dbReference>
<dbReference type="InterPro" id="IPR001173">
    <property type="entry name" value="Glyco_trans_2-like"/>
</dbReference>
<keyword evidence="2" id="KW-0808">Transferase</keyword>
<dbReference type="RefSeq" id="WP_153684893.1">
    <property type="nucleotide sequence ID" value="NZ_WJIF01000006.1"/>
</dbReference>
<dbReference type="SUPFAM" id="SSF53448">
    <property type="entry name" value="Nucleotide-diphospho-sugar transferases"/>
    <property type="match status" value="1"/>
</dbReference>
<name>A0A6I2FCN0_9MICO</name>
<dbReference type="InterPro" id="IPR050834">
    <property type="entry name" value="Glycosyltransf_2"/>
</dbReference>
<dbReference type="PANTHER" id="PTHR43685:SF2">
    <property type="entry name" value="GLYCOSYLTRANSFERASE 2-LIKE DOMAIN-CONTAINING PROTEIN"/>
    <property type="match status" value="1"/>
</dbReference>
<dbReference type="Pfam" id="PF00535">
    <property type="entry name" value="Glycos_transf_2"/>
    <property type="match status" value="1"/>
</dbReference>
<keyword evidence="3" id="KW-1185">Reference proteome</keyword>
<reference evidence="2 3" key="1">
    <citation type="submission" date="2019-10" db="EMBL/GenBank/DDBJ databases">
        <authorList>
            <person name="Nie G."/>
            <person name="Ming H."/>
            <person name="Yi B."/>
        </authorList>
    </citation>
    <scope>NUCLEOTIDE SEQUENCE [LARGE SCALE GENOMIC DNA]</scope>
    <source>
        <strain evidence="2 3">CFH 90414</strain>
    </source>
</reference>
<dbReference type="PANTHER" id="PTHR43685">
    <property type="entry name" value="GLYCOSYLTRANSFERASE"/>
    <property type="match status" value="1"/>
</dbReference>
<gene>
    <name evidence="2" type="ORF">GE115_11215</name>
</gene>
<evidence type="ECO:0000313" key="3">
    <source>
        <dbReference type="Proteomes" id="UP000431080"/>
    </source>
</evidence>
<feature type="domain" description="Glycosyltransferase 2-like" evidence="1">
    <location>
        <begin position="7"/>
        <end position="126"/>
    </location>
</feature>
<dbReference type="EMBL" id="WJIF01000006">
    <property type="protein sequence ID" value="MRG60430.1"/>
    <property type="molecule type" value="Genomic_DNA"/>
</dbReference>
<dbReference type="GO" id="GO:0016740">
    <property type="term" value="F:transferase activity"/>
    <property type="evidence" value="ECO:0007669"/>
    <property type="project" value="UniProtKB-KW"/>
</dbReference>
<dbReference type="AlphaFoldDB" id="A0A6I2FCN0"/>
<protein>
    <submittedName>
        <fullName evidence="2">Glycosyltransferase</fullName>
    </submittedName>
</protein>
<evidence type="ECO:0000313" key="2">
    <source>
        <dbReference type="EMBL" id="MRG60430.1"/>
    </source>
</evidence>